<dbReference type="Proteomes" id="UP001206357">
    <property type="component" value="Unassembled WGS sequence"/>
</dbReference>
<reference evidence="2" key="1">
    <citation type="submission" date="2022-07" db="EMBL/GenBank/DDBJ databases">
        <title>Enhanced cultured diversity of the mouse gut microbiota enables custom-made synthetic communities.</title>
        <authorList>
            <person name="Afrizal A."/>
        </authorList>
    </citation>
    <scope>NUCLEOTIDE SEQUENCE</scope>
    <source>
        <strain evidence="2">DSM 100219</strain>
    </source>
</reference>
<name>A0AAW5LNW8_LACJH</name>
<keyword evidence="1" id="KW-1133">Transmembrane helix</keyword>
<evidence type="ECO:0000313" key="2">
    <source>
        <dbReference type="EMBL" id="MCR1913992.1"/>
    </source>
</evidence>
<keyword evidence="1" id="KW-0812">Transmembrane</keyword>
<keyword evidence="1" id="KW-0472">Membrane</keyword>
<protein>
    <recommendedName>
        <fullName evidence="4">SMODS-associating 2TM beta-strand rich effector domain-containing protein</fullName>
    </recommendedName>
</protein>
<feature type="transmembrane region" description="Helical" evidence="1">
    <location>
        <begin position="46"/>
        <end position="69"/>
    </location>
</feature>
<gene>
    <name evidence="2" type="ORF">NSA17_00955</name>
</gene>
<comment type="caution">
    <text evidence="2">The sequence shown here is derived from an EMBL/GenBank/DDBJ whole genome shotgun (WGS) entry which is preliminary data.</text>
</comment>
<proteinExistence type="predicted"/>
<feature type="transmembrane region" description="Helical" evidence="1">
    <location>
        <begin position="81"/>
        <end position="105"/>
    </location>
</feature>
<feature type="transmembrane region" description="Helical" evidence="1">
    <location>
        <begin position="168"/>
        <end position="186"/>
    </location>
</feature>
<evidence type="ECO:0008006" key="4">
    <source>
        <dbReference type="Google" id="ProtNLM"/>
    </source>
</evidence>
<feature type="transmembrane region" description="Helical" evidence="1">
    <location>
        <begin position="126"/>
        <end position="148"/>
    </location>
</feature>
<accession>A0AAW5LNW8</accession>
<dbReference type="RefSeq" id="WP_151374252.1">
    <property type="nucleotide sequence ID" value="NZ_JANKAU010000001.1"/>
</dbReference>
<evidence type="ECO:0000313" key="3">
    <source>
        <dbReference type="Proteomes" id="UP001206357"/>
    </source>
</evidence>
<dbReference type="AlphaFoldDB" id="A0AAW5LNW8"/>
<evidence type="ECO:0000256" key="1">
    <source>
        <dbReference type="SAM" id="Phobius"/>
    </source>
</evidence>
<sequence>MDRKMEKYFDQYKILDKFLIVTIKNWIIKNKSLIVSTNFWNRTFDFVVSIYIGVIALYFLIIMIVKIYQHTSLENRQSLDAYTYPILGVLIFFSILIATVNYLWILPKGRKWIDFKFTLPRKKRSVQFFVVIGLILPFIMCVVGWPYLLSEIYKYNSNFYWEISEYDIPSFFFPLFTGSIAIVTYFNSKHPNLSIIVNSPTSMLHSNYVSIIVEKRIVLEIWCNNTGGRAGTFKFVGIVSSDTLRKINREHRVNNKPNLLGDYLRIDNSWQKLDSGEKGSSNLVSIDENNLDIIDQFIYVLYVDSEQVPYFYGIYLDGDS</sequence>
<dbReference type="EMBL" id="JANKAU010000001">
    <property type="protein sequence ID" value="MCR1913992.1"/>
    <property type="molecule type" value="Genomic_DNA"/>
</dbReference>
<organism evidence="2 3">
    <name type="scientific">Lactobacillus johnsonii</name>
    <dbReference type="NCBI Taxonomy" id="33959"/>
    <lineage>
        <taxon>Bacteria</taxon>
        <taxon>Bacillati</taxon>
        <taxon>Bacillota</taxon>
        <taxon>Bacilli</taxon>
        <taxon>Lactobacillales</taxon>
        <taxon>Lactobacillaceae</taxon>
        <taxon>Lactobacillus</taxon>
    </lineage>
</organism>